<proteinExistence type="predicted"/>
<evidence type="ECO:0000313" key="4">
    <source>
        <dbReference type="Proteomes" id="UP000516437"/>
    </source>
</evidence>
<protein>
    <submittedName>
        <fullName evidence="3">Uncharacterized protein</fullName>
    </submittedName>
</protein>
<feature type="compositionally biased region" description="Low complexity" evidence="2">
    <location>
        <begin position="263"/>
        <end position="280"/>
    </location>
</feature>
<dbReference type="PANTHER" id="PTHR36764">
    <property type="entry name" value="TRNA (ILE)-LYSIDINE SYNTHASE"/>
    <property type="match status" value="1"/>
</dbReference>
<name>A0A6A1VUR9_9ROSI</name>
<accession>A0A6A1VUR9</accession>
<keyword evidence="4" id="KW-1185">Reference proteome</keyword>
<dbReference type="Proteomes" id="UP000516437">
    <property type="component" value="Chromosome 4"/>
</dbReference>
<evidence type="ECO:0000256" key="1">
    <source>
        <dbReference type="SAM" id="Coils"/>
    </source>
</evidence>
<dbReference type="AlphaFoldDB" id="A0A6A1VUR9"/>
<sequence>MVAISLYRGNLHRVPDVPRRWLMPSPKITIRDFKSLLHRRSKAMSRLQSITSKHYPNPSSEPKEQNEAPKENAPSIEPQFKVEKFGDCGEGPSGEEKDEKDQRRSGGEGDWPAKVVEPLPEEAPSAGDAGANNQALPAQTKPADMATPNLEVSNKLDVLNDREKRKREVEDKLQSLNAKKHNLVQALKQILNAEEELKRRNSMQGMAIRPPAPLQGDATNDAGLLTRHGTPRSGMEANLSGYLEGGEAEDPLNHSIHSRHMLRTSSMSPSSESPLRRPASNQHNVVSHPSRASFGATGSPSRFAPTGHQGNPANVPTISVSGTNYIASSPSPAASGGTSAFRDTRLPSPWN</sequence>
<dbReference type="OrthoDB" id="1922268at2759"/>
<dbReference type="PANTHER" id="PTHR36764:SF1">
    <property type="entry name" value="TRNA (ILE)-LYSIDINE SYNTHASE"/>
    <property type="match status" value="1"/>
</dbReference>
<feature type="region of interest" description="Disordered" evidence="2">
    <location>
        <begin position="41"/>
        <end position="146"/>
    </location>
</feature>
<reference evidence="3 4" key="1">
    <citation type="journal article" date="2019" name="Plant Biotechnol. J.">
        <title>The red bayberry genome and genetic basis of sex determination.</title>
        <authorList>
            <person name="Jia H.M."/>
            <person name="Jia H.J."/>
            <person name="Cai Q.L."/>
            <person name="Wang Y."/>
            <person name="Zhao H.B."/>
            <person name="Yang W.F."/>
            <person name="Wang G.Y."/>
            <person name="Li Y.H."/>
            <person name="Zhan D.L."/>
            <person name="Shen Y.T."/>
            <person name="Niu Q.F."/>
            <person name="Chang L."/>
            <person name="Qiu J."/>
            <person name="Zhao L."/>
            <person name="Xie H.B."/>
            <person name="Fu W.Y."/>
            <person name="Jin J."/>
            <person name="Li X.W."/>
            <person name="Jiao Y."/>
            <person name="Zhou C.C."/>
            <person name="Tu T."/>
            <person name="Chai C.Y."/>
            <person name="Gao J.L."/>
            <person name="Fan L.J."/>
            <person name="van de Weg E."/>
            <person name="Wang J.Y."/>
            <person name="Gao Z.S."/>
        </authorList>
    </citation>
    <scope>NUCLEOTIDE SEQUENCE [LARGE SCALE GENOMIC DNA]</scope>
    <source>
        <tissue evidence="3">Leaves</tissue>
    </source>
</reference>
<evidence type="ECO:0000313" key="3">
    <source>
        <dbReference type="EMBL" id="KAB1216702.1"/>
    </source>
</evidence>
<gene>
    <name evidence="3" type="ORF">CJ030_MR4G015995</name>
</gene>
<dbReference type="GO" id="GO:0009507">
    <property type="term" value="C:chloroplast"/>
    <property type="evidence" value="ECO:0007669"/>
    <property type="project" value="TreeGrafter"/>
</dbReference>
<keyword evidence="1" id="KW-0175">Coiled coil</keyword>
<feature type="coiled-coil region" evidence="1">
    <location>
        <begin position="159"/>
        <end position="200"/>
    </location>
</feature>
<evidence type="ECO:0000256" key="2">
    <source>
        <dbReference type="SAM" id="MobiDB-lite"/>
    </source>
</evidence>
<organism evidence="3 4">
    <name type="scientific">Morella rubra</name>
    <name type="common">Chinese bayberry</name>
    <dbReference type="NCBI Taxonomy" id="262757"/>
    <lineage>
        <taxon>Eukaryota</taxon>
        <taxon>Viridiplantae</taxon>
        <taxon>Streptophyta</taxon>
        <taxon>Embryophyta</taxon>
        <taxon>Tracheophyta</taxon>
        <taxon>Spermatophyta</taxon>
        <taxon>Magnoliopsida</taxon>
        <taxon>eudicotyledons</taxon>
        <taxon>Gunneridae</taxon>
        <taxon>Pentapetalae</taxon>
        <taxon>rosids</taxon>
        <taxon>fabids</taxon>
        <taxon>Fagales</taxon>
        <taxon>Myricaceae</taxon>
        <taxon>Morella</taxon>
    </lineage>
</organism>
<feature type="compositionally biased region" description="Polar residues" evidence="2">
    <location>
        <begin position="308"/>
        <end position="326"/>
    </location>
</feature>
<comment type="caution">
    <text evidence="3">The sequence shown here is derived from an EMBL/GenBank/DDBJ whole genome shotgun (WGS) entry which is preliminary data.</text>
</comment>
<feature type="compositionally biased region" description="Polar residues" evidence="2">
    <location>
        <begin position="46"/>
        <end position="60"/>
    </location>
</feature>
<feature type="compositionally biased region" description="Basic and acidic residues" evidence="2">
    <location>
        <begin position="94"/>
        <end position="107"/>
    </location>
</feature>
<dbReference type="EMBL" id="RXIC02000022">
    <property type="protein sequence ID" value="KAB1216702.1"/>
    <property type="molecule type" value="Genomic_DNA"/>
</dbReference>
<feature type="region of interest" description="Disordered" evidence="2">
    <location>
        <begin position="207"/>
        <end position="351"/>
    </location>
</feature>
<feature type="compositionally biased region" description="Basic and acidic residues" evidence="2">
    <location>
        <begin position="61"/>
        <end position="70"/>
    </location>
</feature>
<feature type="compositionally biased region" description="Low complexity" evidence="2">
    <location>
        <begin position="327"/>
        <end position="340"/>
    </location>
</feature>